<dbReference type="PANTHER" id="PTHR11017">
    <property type="entry name" value="LEUCINE-RICH REPEAT-CONTAINING PROTEIN"/>
    <property type="match status" value="1"/>
</dbReference>
<dbReference type="PRINTS" id="PR00364">
    <property type="entry name" value="DISEASERSIST"/>
</dbReference>
<dbReference type="Gene3D" id="3.40.50.300">
    <property type="entry name" value="P-loop containing nucleotide triphosphate hydrolases"/>
    <property type="match status" value="1"/>
</dbReference>
<dbReference type="SUPFAM" id="SSF52058">
    <property type="entry name" value="L domain-like"/>
    <property type="match status" value="1"/>
</dbReference>
<keyword evidence="7" id="KW-1185">Reference proteome</keyword>
<dbReference type="AlphaFoldDB" id="A0AAW1XZZ8"/>
<reference evidence="6 7" key="1">
    <citation type="journal article" date="2023" name="G3 (Bethesda)">
        <title>A chromosome-length genome assembly and annotation of blackberry (Rubus argutus, cv. 'Hillquist').</title>
        <authorList>
            <person name="Bruna T."/>
            <person name="Aryal R."/>
            <person name="Dudchenko O."/>
            <person name="Sargent D.J."/>
            <person name="Mead D."/>
            <person name="Buti M."/>
            <person name="Cavallini A."/>
            <person name="Hytonen T."/>
            <person name="Andres J."/>
            <person name="Pham M."/>
            <person name="Weisz D."/>
            <person name="Mascagni F."/>
            <person name="Usai G."/>
            <person name="Natali L."/>
            <person name="Bassil N."/>
            <person name="Fernandez G.E."/>
            <person name="Lomsadze A."/>
            <person name="Armour M."/>
            <person name="Olukolu B."/>
            <person name="Poorten T."/>
            <person name="Britton C."/>
            <person name="Davik J."/>
            <person name="Ashrafi H."/>
            <person name="Aiden E.L."/>
            <person name="Borodovsky M."/>
            <person name="Worthington M."/>
        </authorList>
    </citation>
    <scope>NUCLEOTIDE SEQUENCE [LARGE SCALE GENOMIC DNA]</scope>
    <source>
        <strain evidence="6">PI 553951</strain>
    </source>
</reference>
<dbReference type="GO" id="GO:0043531">
    <property type="term" value="F:ADP binding"/>
    <property type="evidence" value="ECO:0007669"/>
    <property type="project" value="InterPro"/>
</dbReference>
<dbReference type="SMART" id="SM00382">
    <property type="entry name" value="AAA"/>
    <property type="match status" value="1"/>
</dbReference>
<sequence length="995" mass="114126">MLSPAYEANFIDDIVEKISKQLKELSYLNVAKYPVGVEFRVQQMLECLDVRRSDTRMVGIWGTGGIGKTTIAKAVYNSISYMFEGSCFLANVREESEVHGGLLNLQNILLSKIVGGKEVMVTNVYEGITLLKERLRHKRILLVLDDVNKPDQLDKLAGATDWFGCGSRIIITTRDKHLLIVHQVIPIYKARELDHDDARELFRSYAFKTKTNLDENEKLSVNAVVRYAQGLPLALKVLGSHLCCRPIHQWQAELDGYRREPNQDIQKILKISYDDLEQKVKEVFLDIACFFKGRTKNDVIQTLESCGRINPTTSIEVLVEKALINVEYHITMHDLLEEMGKDIVHQESPKEPGERSRLWHPQDVLQVLTENTGTSKIEGILANMSTEDEIRLNSKCFKKMRYLKFFINVNARFCGKVEYLPEQLRLLDWPKYPFQSLPSNFKMKKLIQLSMPQSRISSLGEGFKRLQNLTSMNFSECKFLTKIPDLSGTPNLERLLLSGCTSLVEVHPSVGLLDKLVDLFLLQCSNLVMLPRKVNWRSLKHINLSYCKRLENFPEIVGEMKYLTSLMQWHCGIKELPSSIRHLINLESLYLEGCENFTNLPCSIHELQKLECVSFKRCPKLITFPNKDDSHVLPTHSKVSHDNCDSLSETGSDDDGCSSLEPDNFALSSLRNFNARGCNLSNFDFLASLDCASTLHELDLSGSTSVILPKCINKFVSLWKLNLSDCSRLVEIPKLPPRIHKLDVTNCISLERISKLSNILERKESQMIKKMDLTNCWKLCQNFVQMAEKEDVFVNDHEVDADLFSLFLSSQRSEFTVTFPGRTQVPKWFSCQMDFKGYQRFEFCIEILPNFKWVNTGLALCVAVDQKLQNTSTVCSFFVLIRINHEDVEYPYSREHVDSEGSDHVWLHYFPFREMHRVSYMRPPPFMCRVIIFQRDSSEASLKSCGVHLVMPPNGDVCMKLSRAENLSNELPEGKDSYFDDVCDERDADESEFSE</sequence>
<dbReference type="InterPro" id="IPR036390">
    <property type="entry name" value="WH_DNA-bd_sf"/>
</dbReference>
<gene>
    <name evidence="6" type="ORF">M0R45_007964</name>
</gene>
<dbReference type="PANTHER" id="PTHR11017:SF578">
    <property type="entry name" value="ADP-RIBOSYL CYCLASE_CYCLIC ADP-RIBOSE HYDROLASE"/>
    <property type="match status" value="1"/>
</dbReference>
<dbReference type="InterPro" id="IPR042197">
    <property type="entry name" value="Apaf_helical"/>
</dbReference>
<dbReference type="SUPFAM" id="SSF52540">
    <property type="entry name" value="P-loop containing nucleoside triphosphate hydrolases"/>
    <property type="match status" value="1"/>
</dbReference>
<dbReference type="Pfam" id="PF00931">
    <property type="entry name" value="NB-ARC"/>
    <property type="match status" value="1"/>
</dbReference>
<evidence type="ECO:0000256" key="1">
    <source>
        <dbReference type="ARBA" id="ARBA00022614"/>
    </source>
</evidence>
<dbReference type="SUPFAM" id="SSF46785">
    <property type="entry name" value="Winged helix' DNA-binding domain"/>
    <property type="match status" value="1"/>
</dbReference>
<protein>
    <recommendedName>
        <fullName evidence="5">AAA+ ATPase domain-containing protein</fullName>
    </recommendedName>
</protein>
<evidence type="ECO:0000256" key="2">
    <source>
        <dbReference type="ARBA" id="ARBA00022737"/>
    </source>
</evidence>
<comment type="caution">
    <text evidence="6">The sequence shown here is derived from an EMBL/GenBank/DDBJ whole genome shotgun (WGS) entry which is preliminary data.</text>
</comment>
<keyword evidence="1" id="KW-0433">Leucine-rich repeat</keyword>
<dbReference type="InterPro" id="IPR003593">
    <property type="entry name" value="AAA+_ATPase"/>
</dbReference>
<dbReference type="InterPro" id="IPR027417">
    <property type="entry name" value="P-loop_NTPase"/>
</dbReference>
<dbReference type="Pfam" id="PF23286">
    <property type="entry name" value="LRR_13"/>
    <property type="match status" value="1"/>
</dbReference>
<dbReference type="InterPro" id="IPR058546">
    <property type="entry name" value="RPS4B/Roq1-like_LRR"/>
</dbReference>
<feature type="domain" description="AAA+ ATPase" evidence="5">
    <location>
        <begin position="54"/>
        <end position="191"/>
    </location>
</feature>
<evidence type="ECO:0000256" key="4">
    <source>
        <dbReference type="SAM" id="MobiDB-lite"/>
    </source>
</evidence>
<dbReference type="InterPro" id="IPR002182">
    <property type="entry name" value="NB-ARC"/>
</dbReference>
<dbReference type="Gene3D" id="1.10.8.430">
    <property type="entry name" value="Helical domain of apoptotic protease-activating factors"/>
    <property type="match status" value="1"/>
</dbReference>
<proteinExistence type="predicted"/>
<dbReference type="EMBL" id="JBEDUW010000002">
    <property type="protein sequence ID" value="KAK9942290.1"/>
    <property type="molecule type" value="Genomic_DNA"/>
</dbReference>
<dbReference type="Gene3D" id="3.80.10.10">
    <property type="entry name" value="Ribonuclease Inhibitor"/>
    <property type="match status" value="2"/>
</dbReference>
<feature type="region of interest" description="Disordered" evidence="4">
    <location>
        <begin position="636"/>
        <end position="656"/>
    </location>
</feature>
<evidence type="ECO:0000313" key="7">
    <source>
        <dbReference type="Proteomes" id="UP001457282"/>
    </source>
</evidence>
<dbReference type="GO" id="GO:0006952">
    <property type="term" value="P:defense response"/>
    <property type="evidence" value="ECO:0007669"/>
    <property type="project" value="InterPro"/>
</dbReference>
<accession>A0AAW1XZZ8</accession>
<dbReference type="Proteomes" id="UP001457282">
    <property type="component" value="Unassembled WGS sequence"/>
</dbReference>
<name>A0AAW1XZZ8_RUBAR</name>
<dbReference type="InterPro" id="IPR044974">
    <property type="entry name" value="Disease_R_plants"/>
</dbReference>
<evidence type="ECO:0000256" key="3">
    <source>
        <dbReference type="ARBA" id="ARBA00022821"/>
    </source>
</evidence>
<organism evidence="6 7">
    <name type="scientific">Rubus argutus</name>
    <name type="common">Southern blackberry</name>
    <dbReference type="NCBI Taxonomy" id="59490"/>
    <lineage>
        <taxon>Eukaryota</taxon>
        <taxon>Viridiplantae</taxon>
        <taxon>Streptophyta</taxon>
        <taxon>Embryophyta</taxon>
        <taxon>Tracheophyta</taxon>
        <taxon>Spermatophyta</taxon>
        <taxon>Magnoliopsida</taxon>
        <taxon>eudicotyledons</taxon>
        <taxon>Gunneridae</taxon>
        <taxon>Pentapetalae</taxon>
        <taxon>rosids</taxon>
        <taxon>fabids</taxon>
        <taxon>Rosales</taxon>
        <taxon>Rosaceae</taxon>
        <taxon>Rosoideae</taxon>
        <taxon>Rosoideae incertae sedis</taxon>
        <taxon>Rubus</taxon>
    </lineage>
</organism>
<dbReference type="InterPro" id="IPR058192">
    <property type="entry name" value="WHD_ROQ1-like"/>
</dbReference>
<dbReference type="Pfam" id="PF23282">
    <property type="entry name" value="WHD_ROQ1"/>
    <property type="match status" value="1"/>
</dbReference>
<dbReference type="InterPro" id="IPR032675">
    <property type="entry name" value="LRR_dom_sf"/>
</dbReference>
<keyword evidence="3" id="KW-0611">Plant defense</keyword>
<evidence type="ECO:0000313" key="6">
    <source>
        <dbReference type="EMBL" id="KAK9942290.1"/>
    </source>
</evidence>
<evidence type="ECO:0000259" key="5">
    <source>
        <dbReference type="SMART" id="SM00382"/>
    </source>
</evidence>
<keyword evidence="2" id="KW-0677">Repeat</keyword>